<reference evidence="1" key="1">
    <citation type="submission" date="2018-05" db="EMBL/GenBank/DDBJ databases">
        <authorList>
            <person name="Lanie J.A."/>
            <person name="Ng W.-L."/>
            <person name="Kazmierczak K.M."/>
            <person name="Andrzejewski T.M."/>
            <person name="Davidsen T.M."/>
            <person name="Wayne K.J."/>
            <person name="Tettelin H."/>
            <person name="Glass J.I."/>
            <person name="Rusch D."/>
            <person name="Podicherti R."/>
            <person name="Tsui H.-C.T."/>
            <person name="Winkler M.E."/>
        </authorList>
    </citation>
    <scope>NUCLEOTIDE SEQUENCE</scope>
    <source>
        <strain evidence="1">KNB</strain>
    </source>
</reference>
<protein>
    <submittedName>
        <fullName evidence="1">Uncharacterized protein</fullName>
    </submittedName>
</protein>
<proteinExistence type="predicted"/>
<accession>A0A2X0QWI6</accession>
<evidence type="ECO:0000313" key="1">
    <source>
        <dbReference type="EMBL" id="SPS06603.1"/>
    </source>
</evidence>
<sequence length="49" mass="5821">MLALYWLEVSIYCLKSKIHLLLEHEEYPRSLYISPYYNDTGAHNANLHP</sequence>
<dbReference type="EMBL" id="LS423452">
    <property type="protein sequence ID" value="SPS06603.1"/>
    <property type="molecule type" value="Genomic_DNA"/>
</dbReference>
<organism evidence="1">
    <name type="scientific">Candidatus Nitrotoga fabula</name>
    <dbReference type="NCBI Taxonomy" id="2182327"/>
    <lineage>
        <taxon>Bacteria</taxon>
        <taxon>Pseudomonadati</taxon>
        <taxon>Pseudomonadota</taxon>
        <taxon>Betaproteobacteria</taxon>
        <taxon>Nitrosomonadales</taxon>
        <taxon>Gallionellaceae</taxon>
        <taxon>Candidatus Nitrotoga</taxon>
    </lineage>
</organism>
<gene>
    <name evidence="1" type="ORF">NITFAB_2196</name>
</gene>
<name>A0A2X0QWI6_9PROT</name>
<dbReference type="AlphaFoldDB" id="A0A2X0QWI6"/>